<accession>A0A167U405</accession>
<dbReference type="InterPro" id="IPR011009">
    <property type="entry name" value="Kinase-like_dom_sf"/>
</dbReference>
<dbReference type="GO" id="GO:0016301">
    <property type="term" value="F:kinase activity"/>
    <property type="evidence" value="ECO:0007669"/>
    <property type="project" value="UniProtKB-KW"/>
</dbReference>
<dbReference type="STRING" id="1081102.A0A167U405"/>
<feature type="compositionally biased region" description="Low complexity" evidence="1">
    <location>
        <begin position="7"/>
        <end position="19"/>
    </location>
</feature>
<evidence type="ECO:0000313" key="2">
    <source>
        <dbReference type="EMBL" id="OAA61223.1"/>
    </source>
</evidence>
<sequence length="310" mass="35038">MATETCSDALPPAPASAADISTFTTDEPKPAETSLAWETFKRPRLHKYPLSIDDLTFEAYVGRGADGVVFKAQGGGQTVAVKVFPDNKPPPPHKYAIMYWAFKRECTNCMLLDKITTRLCQARATGQPVFVHPEPKTHRQALRNLRAFSDEGRVDSAHPPDDGFVPLPLDLAITVNPCLGWMEASGKQIGGVLWRFHKLANFDDAQTYYCIVYNFVESGDVRDLDEDKIVEHTKFFHTVGFLLNTFNFTNWRGDAVLVDFSDLTSPFRKYEWLPRGYANQLARAEQGVRFGMDQLRQHPYYGRQDRPGAR</sequence>
<proteinExistence type="predicted"/>
<dbReference type="OrthoDB" id="4633509at2759"/>
<feature type="region of interest" description="Disordered" evidence="1">
    <location>
        <begin position="1"/>
        <end position="30"/>
    </location>
</feature>
<dbReference type="Proteomes" id="UP000076874">
    <property type="component" value="Unassembled WGS sequence"/>
</dbReference>
<keyword evidence="3" id="KW-1185">Reference proteome</keyword>
<organism evidence="2 3">
    <name type="scientific">Niveomyces insectorum RCEF 264</name>
    <dbReference type="NCBI Taxonomy" id="1081102"/>
    <lineage>
        <taxon>Eukaryota</taxon>
        <taxon>Fungi</taxon>
        <taxon>Dikarya</taxon>
        <taxon>Ascomycota</taxon>
        <taxon>Pezizomycotina</taxon>
        <taxon>Sordariomycetes</taxon>
        <taxon>Hypocreomycetidae</taxon>
        <taxon>Hypocreales</taxon>
        <taxon>Cordycipitaceae</taxon>
        <taxon>Niveomyces</taxon>
    </lineage>
</organism>
<protein>
    <submittedName>
        <fullName evidence="2">Protein kinase-like domain protein</fullName>
    </submittedName>
</protein>
<comment type="caution">
    <text evidence="2">The sequence shown here is derived from an EMBL/GenBank/DDBJ whole genome shotgun (WGS) entry which is preliminary data.</text>
</comment>
<evidence type="ECO:0000256" key="1">
    <source>
        <dbReference type="SAM" id="MobiDB-lite"/>
    </source>
</evidence>
<dbReference type="SUPFAM" id="SSF56112">
    <property type="entry name" value="Protein kinase-like (PK-like)"/>
    <property type="match status" value="1"/>
</dbReference>
<dbReference type="EMBL" id="AZHD01000008">
    <property type="protein sequence ID" value="OAA61223.1"/>
    <property type="molecule type" value="Genomic_DNA"/>
</dbReference>
<reference evidence="2 3" key="1">
    <citation type="journal article" date="2016" name="Genome Biol. Evol.">
        <title>Divergent and convergent evolution of fungal pathogenicity.</title>
        <authorList>
            <person name="Shang Y."/>
            <person name="Xiao G."/>
            <person name="Zheng P."/>
            <person name="Cen K."/>
            <person name="Zhan S."/>
            <person name="Wang C."/>
        </authorList>
    </citation>
    <scope>NUCLEOTIDE SEQUENCE [LARGE SCALE GENOMIC DNA]</scope>
    <source>
        <strain evidence="2 3">RCEF 264</strain>
    </source>
</reference>
<keyword evidence="2" id="KW-0808">Transferase</keyword>
<dbReference type="AlphaFoldDB" id="A0A167U405"/>
<evidence type="ECO:0000313" key="3">
    <source>
        <dbReference type="Proteomes" id="UP000076874"/>
    </source>
</evidence>
<gene>
    <name evidence="2" type="ORF">SPI_05247</name>
</gene>
<name>A0A167U405_9HYPO</name>
<keyword evidence="2" id="KW-0418">Kinase</keyword>